<evidence type="ECO:0008006" key="6">
    <source>
        <dbReference type="Google" id="ProtNLM"/>
    </source>
</evidence>
<keyword evidence="5" id="KW-1185">Reference proteome</keyword>
<evidence type="ECO:0000256" key="1">
    <source>
        <dbReference type="SAM" id="MobiDB-lite"/>
    </source>
</evidence>
<comment type="caution">
    <text evidence="4">The sequence shown here is derived from an EMBL/GenBank/DDBJ whole genome shotgun (WGS) entry which is preliminary data.</text>
</comment>
<dbReference type="RefSeq" id="WP_075712197.1">
    <property type="nucleotide sequence ID" value="NZ_MJIE01000001.1"/>
</dbReference>
<feature type="domain" description="Acyl-ACP thioesterase N-terminal hotdog" evidence="2">
    <location>
        <begin position="2"/>
        <end position="118"/>
    </location>
</feature>
<dbReference type="Pfam" id="PF01643">
    <property type="entry name" value="Acyl-ACP_TE"/>
    <property type="match status" value="1"/>
</dbReference>
<feature type="region of interest" description="Disordered" evidence="1">
    <location>
        <begin position="247"/>
        <end position="278"/>
    </location>
</feature>
<evidence type="ECO:0000259" key="3">
    <source>
        <dbReference type="Pfam" id="PF20791"/>
    </source>
</evidence>
<evidence type="ECO:0000313" key="4">
    <source>
        <dbReference type="EMBL" id="OLR55198.1"/>
    </source>
</evidence>
<dbReference type="Pfam" id="PF20791">
    <property type="entry name" value="Acyl-ACP_TE_C"/>
    <property type="match status" value="1"/>
</dbReference>
<dbReference type="Proteomes" id="UP000187404">
    <property type="component" value="Unassembled WGS sequence"/>
</dbReference>
<dbReference type="GO" id="GO:0016790">
    <property type="term" value="F:thiolester hydrolase activity"/>
    <property type="evidence" value="ECO:0007669"/>
    <property type="project" value="InterPro"/>
</dbReference>
<dbReference type="GO" id="GO:0006633">
    <property type="term" value="P:fatty acid biosynthetic process"/>
    <property type="evidence" value="ECO:0007669"/>
    <property type="project" value="InterPro"/>
</dbReference>
<feature type="domain" description="Acyl-ACP thioesterase-like C-terminal" evidence="3">
    <location>
        <begin position="155"/>
        <end position="221"/>
    </location>
</feature>
<dbReference type="SUPFAM" id="SSF54637">
    <property type="entry name" value="Thioesterase/thiol ester dehydrase-isomerase"/>
    <property type="match status" value="2"/>
</dbReference>
<dbReference type="CDD" id="cd00586">
    <property type="entry name" value="4HBT"/>
    <property type="match status" value="1"/>
</dbReference>
<dbReference type="EMBL" id="MJIE01000001">
    <property type="protein sequence ID" value="OLR55198.1"/>
    <property type="molecule type" value="Genomic_DNA"/>
</dbReference>
<proteinExistence type="predicted"/>
<evidence type="ECO:0000313" key="5">
    <source>
        <dbReference type="Proteomes" id="UP000187404"/>
    </source>
</evidence>
<sequence length="278" mass="32564">MKYSEHYEVTCHDVDQNNHIKPTNLVRYMQETANHQMRDRKPSYYDLFFDGKAFIVTRMNIKIHAQLQQYDKIEAHTWICPGKAATFPRCYEILRGDELVAEAYSEWAVANRITGKLCGTNEIDITEYEQDEALTLSIPRRYHFPKDLRFEPVGEHHVFYSDCDMNRHMNNANYSDLLWNYIPEICEKEVTSINIRFMREAALGTDIEIFAARPEISLGQDDDAEELYAFRTRVNGATNVECLMGVRRTETQEQPEPAQRVQTQDRPEPAQKPESREE</sequence>
<name>A0A1Q9JG72_9FIRM</name>
<dbReference type="InterPro" id="IPR002864">
    <property type="entry name" value="Acyl-ACP_thioesterase_NHD"/>
</dbReference>
<organism evidence="4 5">
    <name type="scientific">Hornefia porci</name>
    <dbReference type="NCBI Taxonomy" id="2652292"/>
    <lineage>
        <taxon>Bacteria</taxon>
        <taxon>Bacillati</taxon>
        <taxon>Bacillota</taxon>
        <taxon>Clostridia</taxon>
        <taxon>Peptostreptococcales</taxon>
        <taxon>Anaerovoracaceae</taxon>
        <taxon>Hornefia</taxon>
    </lineage>
</organism>
<reference evidence="4 5" key="1">
    <citation type="journal article" date="2016" name="Appl. Environ. Microbiol.">
        <title>Function and Phylogeny of Bacterial Butyryl Coenzyme A:Acetate Transferases and Their Diversity in the Proximal Colon of Swine.</title>
        <authorList>
            <person name="Trachsel J."/>
            <person name="Bayles D.O."/>
            <person name="Looft T."/>
            <person name="Levine U.Y."/>
            <person name="Allen H.K."/>
        </authorList>
    </citation>
    <scope>NUCLEOTIDE SEQUENCE [LARGE SCALE GENOMIC DNA]</scope>
    <source>
        <strain evidence="4 5">68-3-10</strain>
    </source>
</reference>
<dbReference type="AlphaFoldDB" id="A0A1Q9JG72"/>
<evidence type="ECO:0000259" key="2">
    <source>
        <dbReference type="Pfam" id="PF01643"/>
    </source>
</evidence>
<dbReference type="STRING" id="1261640.BHK98_03440"/>
<accession>A0A1Q9JG72</accession>
<protein>
    <recommendedName>
        <fullName evidence="6">Acyl-ACP thioesterase</fullName>
    </recommendedName>
</protein>
<dbReference type="Gene3D" id="3.10.129.10">
    <property type="entry name" value="Hotdog Thioesterase"/>
    <property type="match status" value="1"/>
</dbReference>
<dbReference type="OrthoDB" id="9801517at2"/>
<feature type="compositionally biased region" description="Basic and acidic residues" evidence="1">
    <location>
        <begin position="263"/>
        <end position="278"/>
    </location>
</feature>
<dbReference type="InterPro" id="IPR049427">
    <property type="entry name" value="Acyl-ACP_TE_C"/>
</dbReference>
<gene>
    <name evidence="4" type="ORF">BHK98_03440</name>
</gene>
<dbReference type="InterPro" id="IPR029069">
    <property type="entry name" value="HotDog_dom_sf"/>
</dbReference>